<accession>A0A217EQL6</accession>
<protein>
    <submittedName>
        <fullName evidence="1">Baseplate protein</fullName>
    </submittedName>
</protein>
<dbReference type="Proteomes" id="UP000224660">
    <property type="component" value="Segment"/>
</dbReference>
<reference evidence="1 2" key="1">
    <citation type="journal article" date="2017" name="Viruses">
        <title>Characterization of Bacillus subtilis Viruses vB_BsuM-Goe2 and vB_BsuM-Goe3.</title>
        <authorList>
            <person name="Willms I.M."/>
            <person name="Hoppert M."/>
            <person name="Hertel R."/>
        </authorList>
    </citation>
    <scope>NUCLEOTIDE SEQUENCE [LARGE SCALE GENOMIC DNA]</scope>
</reference>
<evidence type="ECO:0000313" key="1">
    <source>
        <dbReference type="EMBL" id="APZ82331.1"/>
    </source>
</evidence>
<dbReference type="Pfam" id="PF25691">
    <property type="entry name" value="BW3TFN"/>
    <property type="match status" value="1"/>
</dbReference>
<organism evidence="1 2">
    <name type="scientific">Bacillus phage vB_BsuM-Goe2</name>
    <dbReference type="NCBI Taxonomy" id="1933062"/>
    <lineage>
        <taxon>Viruses</taxon>
        <taxon>Duplodnaviria</taxon>
        <taxon>Heunggongvirae</taxon>
        <taxon>Uroviricota</taxon>
        <taxon>Caudoviricetes</taxon>
        <taxon>Herelleviridae</taxon>
        <taxon>Spounavirinae</taxon>
        <taxon>Okubovirus</taxon>
        <taxon>Okubovirus camphawk</taxon>
    </lineage>
</organism>
<dbReference type="InterPro" id="IPR058040">
    <property type="entry name" value="BW3TFN"/>
</dbReference>
<dbReference type="EMBL" id="KY368639">
    <property type="protein sequence ID" value="APZ82331.1"/>
    <property type="molecule type" value="Genomic_DNA"/>
</dbReference>
<sequence length="168" mass="19008">MAITTIGAHVSRALDFFGKQDIYFAIGRTSPWEDDNNPPSPNSDMTSLDELIGFKKLDSIQLVVPDDSGTISYRESNWKPVAKEEAYTKKAKWVYIETTIKYDELPLGFYRQIGVYTGLVIKEDVDLGKTALLPDDVENAGVLEVVDNRKPSNRLEDQKEKLTMIIEF</sequence>
<gene>
    <name evidence="1" type="ORF">Goe2_c09500</name>
</gene>
<name>A0A217EQL6_9CAUD</name>
<evidence type="ECO:0000313" key="2">
    <source>
        <dbReference type="Proteomes" id="UP000224660"/>
    </source>
</evidence>
<proteinExistence type="predicted"/>